<evidence type="ECO:0008006" key="2">
    <source>
        <dbReference type="Google" id="ProtNLM"/>
    </source>
</evidence>
<protein>
    <recommendedName>
        <fullName evidence="2">SMP-30/Gluconolactonase/LRE-like region domain-containing protein</fullName>
    </recommendedName>
</protein>
<dbReference type="EMBL" id="UINC01131560">
    <property type="protein sequence ID" value="SVD13335.1"/>
    <property type="molecule type" value="Genomic_DNA"/>
</dbReference>
<dbReference type="SUPFAM" id="SSF63829">
    <property type="entry name" value="Calcium-dependent phosphotriesterase"/>
    <property type="match status" value="1"/>
</dbReference>
<organism evidence="1">
    <name type="scientific">marine metagenome</name>
    <dbReference type="NCBI Taxonomy" id="408172"/>
    <lineage>
        <taxon>unclassified sequences</taxon>
        <taxon>metagenomes</taxon>
        <taxon>ecological metagenomes</taxon>
    </lineage>
</organism>
<proteinExistence type="predicted"/>
<accession>A0A382SV57</accession>
<evidence type="ECO:0000313" key="1">
    <source>
        <dbReference type="EMBL" id="SVD13335.1"/>
    </source>
</evidence>
<reference evidence="1" key="1">
    <citation type="submission" date="2018-05" db="EMBL/GenBank/DDBJ databases">
        <authorList>
            <person name="Lanie J.A."/>
            <person name="Ng W.-L."/>
            <person name="Kazmierczak K.M."/>
            <person name="Andrzejewski T.M."/>
            <person name="Davidsen T.M."/>
            <person name="Wayne K.J."/>
            <person name="Tettelin H."/>
            <person name="Glass J.I."/>
            <person name="Rusch D."/>
            <person name="Podicherti R."/>
            <person name="Tsui H.-C.T."/>
            <person name="Winkler M.E."/>
        </authorList>
    </citation>
    <scope>NUCLEOTIDE SEQUENCE</scope>
</reference>
<gene>
    <name evidence="1" type="ORF">METZ01_LOCUS366189</name>
</gene>
<sequence length="257" mass="28696">MQPFEAGDILIGCTLLNDPDDDHAGEGRILQYDRDFQLKGELWTEGGRHLVGGLAFDRNGLLWAFNDHAVIHVDPDTGRQLPLAKFPPRLFYSTGFAQDGSVYLGEHSNAKDSPQGIDKFTTIKMLRTPDTGVLGYGNIYKFNVDWEIEKEFDVENAPEFLGFKGVTHMSLHPSEQFIAYTTETTGRILRYDVINDRQMPDLFTCLGEGFPKGAYVAALNYLPDGRLLATHGKAMIVLDEAGELLREYPFEGSGWSA</sequence>
<name>A0A382SV57_9ZZZZ</name>
<feature type="non-terminal residue" evidence="1">
    <location>
        <position position="257"/>
    </location>
</feature>
<dbReference type="AlphaFoldDB" id="A0A382SV57"/>